<accession>A0A370MWS1</accession>
<dbReference type="GO" id="GO:0008374">
    <property type="term" value="F:O-acyltransferase activity"/>
    <property type="evidence" value="ECO:0007669"/>
    <property type="project" value="TreeGrafter"/>
</dbReference>
<reference evidence="6" key="1">
    <citation type="submission" date="2018-05" db="EMBL/GenBank/DDBJ databases">
        <authorList>
            <person name="Feng T."/>
        </authorList>
    </citation>
    <scope>NUCLEOTIDE SEQUENCE [LARGE SCALE GENOMIC DNA]</scope>
    <source>
        <strain evidence="6">S27</strain>
    </source>
</reference>
<evidence type="ECO:0000313" key="5">
    <source>
        <dbReference type="EMBL" id="RDJ97828.1"/>
    </source>
</evidence>
<dbReference type="Proteomes" id="UP000254875">
    <property type="component" value="Unassembled WGS sequence"/>
</dbReference>
<dbReference type="InterPro" id="IPR018357">
    <property type="entry name" value="Hexapep_transf_CS"/>
</dbReference>
<dbReference type="PANTHER" id="PTHR23416">
    <property type="entry name" value="SIALIC ACID SYNTHASE-RELATED"/>
    <property type="match status" value="1"/>
</dbReference>
<evidence type="ECO:0000256" key="1">
    <source>
        <dbReference type="ARBA" id="ARBA00007274"/>
    </source>
</evidence>
<dbReference type="PROSITE" id="PS00101">
    <property type="entry name" value="HEXAPEP_TRANSFERASES"/>
    <property type="match status" value="1"/>
</dbReference>
<evidence type="ECO:0000256" key="2">
    <source>
        <dbReference type="ARBA" id="ARBA00022679"/>
    </source>
</evidence>
<evidence type="ECO:0000256" key="4">
    <source>
        <dbReference type="ARBA" id="ARBA00023315"/>
    </source>
</evidence>
<sequence length="132" mass="14040">MGVTFDARKGFVIGENSVVNEFARMDTRGGIVLGRNVSVSSRATILTASHDPNSEHFAGYEQGVAVGDFAWIGLNAVIMPGVTIGEGAVVAAGAVVTRSVKPFDIVAGVPAKPVGRRNTDLRYSTRYQRLFK</sequence>
<dbReference type="CDD" id="cd04647">
    <property type="entry name" value="LbH_MAT_like"/>
    <property type="match status" value="1"/>
</dbReference>
<dbReference type="OrthoDB" id="9815592at2"/>
<dbReference type="PANTHER" id="PTHR23416:SF23">
    <property type="entry name" value="ACETYLTRANSFERASE C18B11.09C-RELATED"/>
    <property type="match status" value="1"/>
</dbReference>
<dbReference type="Pfam" id="PF14602">
    <property type="entry name" value="Hexapep_2"/>
    <property type="match status" value="1"/>
</dbReference>
<evidence type="ECO:0000256" key="3">
    <source>
        <dbReference type="ARBA" id="ARBA00022737"/>
    </source>
</evidence>
<protein>
    <submittedName>
        <fullName evidence="5">Acyltransferase</fullName>
    </submittedName>
</protein>
<organism evidence="5 6">
    <name type="scientific">Paraburkholderia lacunae</name>
    <dbReference type="NCBI Taxonomy" id="2211104"/>
    <lineage>
        <taxon>Bacteria</taxon>
        <taxon>Pseudomonadati</taxon>
        <taxon>Pseudomonadota</taxon>
        <taxon>Betaproteobacteria</taxon>
        <taxon>Burkholderiales</taxon>
        <taxon>Burkholderiaceae</taxon>
        <taxon>Paraburkholderia</taxon>
    </lineage>
</organism>
<proteinExistence type="inferred from homology"/>
<dbReference type="InterPro" id="IPR011004">
    <property type="entry name" value="Trimer_LpxA-like_sf"/>
</dbReference>
<dbReference type="Gene3D" id="2.160.10.10">
    <property type="entry name" value="Hexapeptide repeat proteins"/>
    <property type="match status" value="1"/>
</dbReference>
<keyword evidence="3" id="KW-0677">Repeat</keyword>
<dbReference type="SUPFAM" id="SSF51161">
    <property type="entry name" value="Trimeric LpxA-like enzymes"/>
    <property type="match status" value="1"/>
</dbReference>
<dbReference type="EMBL" id="QHKS01000045">
    <property type="protein sequence ID" value="RDJ97828.1"/>
    <property type="molecule type" value="Genomic_DNA"/>
</dbReference>
<keyword evidence="6" id="KW-1185">Reference proteome</keyword>
<dbReference type="AlphaFoldDB" id="A0A370MWS1"/>
<name>A0A370MWS1_9BURK</name>
<comment type="similarity">
    <text evidence="1">Belongs to the transferase hexapeptide repeat family.</text>
</comment>
<comment type="caution">
    <text evidence="5">The sequence shown here is derived from an EMBL/GenBank/DDBJ whole genome shotgun (WGS) entry which is preliminary data.</text>
</comment>
<dbReference type="InterPro" id="IPR001451">
    <property type="entry name" value="Hexapep"/>
</dbReference>
<gene>
    <name evidence="5" type="ORF">DLM46_36105</name>
</gene>
<dbReference type="InterPro" id="IPR051159">
    <property type="entry name" value="Hexapeptide_acetyltransf"/>
</dbReference>
<keyword evidence="2 5" id="KW-0808">Transferase</keyword>
<keyword evidence="4 5" id="KW-0012">Acyltransferase</keyword>
<evidence type="ECO:0000313" key="6">
    <source>
        <dbReference type="Proteomes" id="UP000254875"/>
    </source>
</evidence>
<dbReference type="GO" id="GO:0005829">
    <property type="term" value="C:cytosol"/>
    <property type="evidence" value="ECO:0007669"/>
    <property type="project" value="TreeGrafter"/>
</dbReference>